<dbReference type="GO" id="GO:0046872">
    <property type="term" value="F:metal ion binding"/>
    <property type="evidence" value="ECO:0007669"/>
    <property type="project" value="UniProtKB-KW"/>
</dbReference>
<organism evidence="11 12">
    <name type="scientific">Spartinivicinus marinus</name>
    <dbReference type="NCBI Taxonomy" id="2994442"/>
    <lineage>
        <taxon>Bacteria</taxon>
        <taxon>Pseudomonadati</taxon>
        <taxon>Pseudomonadota</taxon>
        <taxon>Gammaproteobacteria</taxon>
        <taxon>Oceanospirillales</taxon>
        <taxon>Zooshikellaceae</taxon>
        <taxon>Spartinivicinus</taxon>
    </lineage>
</organism>
<evidence type="ECO:0000256" key="6">
    <source>
        <dbReference type="ARBA" id="ARBA00022833"/>
    </source>
</evidence>
<keyword evidence="12" id="KW-1185">Reference proteome</keyword>
<dbReference type="InterPro" id="IPR016047">
    <property type="entry name" value="M23ase_b-sheet_dom"/>
</dbReference>
<reference evidence="11 12" key="1">
    <citation type="submission" date="2020-07" db="EMBL/GenBank/DDBJ databases">
        <title>Endozoicomonas sp. nov., isolated from sediment.</title>
        <authorList>
            <person name="Gu T."/>
        </authorList>
    </citation>
    <scope>NUCLEOTIDE SEQUENCE [LARGE SCALE GENOMIC DNA]</scope>
    <source>
        <strain evidence="11 12">SM1973</strain>
    </source>
</reference>
<keyword evidence="4" id="KW-0479">Metal-binding</keyword>
<dbReference type="PANTHER" id="PTHR21666:SF288">
    <property type="entry name" value="CELL DIVISION PROTEIN YTFB"/>
    <property type="match status" value="1"/>
</dbReference>
<comment type="caution">
    <text evidence="11">The sequence shown here is derived from an EMBL/GenBank/DDBJ whole genome shotgun (WGS) entry which is preliminary data.</text>
</comment>
<evidence type="ECO:0000256" key="5">
    <source>
        <dbReference type="ARBA" id="ARBA00022801"/>
    </source>
</evidence>
<dbReference type="Gene3D" id="2.70.70.10">
    <property type="entry name" value="Glucose Permease (Domain IIA)"/>
    <property type="match status" value="1"/>
</dbReference>
<feature type="domain" description="Opacity-associated protein A LysM-like" evidence="9">
    <location>
        <begin position="2"/>
        <end position="77"/>
    </location>
</feature>
<evidence type="ECO:0000313" key="11">
    <source>
        <dbReference type="EMBL" id="NYZ68323.1"/>
    </source>
</evidence>
<dbReference type="GO" id="GO:0030313">
    <property type="term" value="C:cell envelope"/>
    <property type="evidence" value="ECO:0007669"/>
    <property type="project" value="UniProtKB-SubCell"/>
</dbReference>
<sequence>MKKGESLSTIFKKQGFSSSTLYKIVSSSKEAKRLANIMPGQQLEFFISPEGDLKQVKYVRNNLESLIITKVDNSYQTEEIIRKPAIRQKILAGTISSSLFNASQRAGLPHRLTMQLANIFAWDIDFALDIRKGDHFKVIIEEKHLDGEKIGVGNILAAEFTNRGETFKAIRYTDSDNHASYYTPDGLSMRKAFIRTPVAFSRISSRFNPGRRHPILNKIRSHKGVDYAAPTGTPIKASGDGKVYFAGRKGGYGRAVILQHGQRYKTLYGHMSRIKKGIRNGARVKQGQVIGYVGQSGLATGPHLHYEFRVNGVHKNPLTVKFPKALPIAKKERSRFILIAQQMLAKLESGGTGSVIALKK</sequence>
<dbReference type="InterPro" id="IPR045834">
    <property type="entry name" value="Csd3_N2"/>
</dbReference>
<evidence type="ECO:0000259" key="9">
    <source>
        <dbReference type="Pfam" id="PF04225"/>
    </source>
</evidence>
<dbReference type="Proteomes" id="UP000569732">
    <property type="component" value="Unassembled WGS sequence"/>
</dbReference>
<evidence type="ECO:0000256" key="4">
    <source>
        <dbReference type="ARBA" id="ARBA00022723"/>
    </source>
</evidence>
<dbReference type="InterPro" id="IPR050570">
    <property type="entry name" value="Cell_wall_metabolism_enzyme"/>
</dbReference>
<evidence type="ECO:0000256" key="7">
    <source>
        <dbReference type="ARBA" id="ARBA00023049"/>
    </source>
</evidence>
<protein>
    <submittedName>
        <fullName evidence="11">Peptidoglycan DD-metalloendopeptidase family protein</fullName>
    </submittedName>
</protein>
<dbReference type="GO" id="GO:0006508">
    <property type="term" value="P:proteolysis"/>
    <property type="evidence" value="ECO:0007669"/>
    <property type="project" value="UniProtKB-KW"/>
</dbReference>
<proteinExistence type="predicted"/>
<evidence type="ECO:0000256" key="2">
    <source>
        <dbReference type="ARBA" id="ARBA00004196"/>
    </source>
</evidence>
<dbReference type="EMBL" id="JACCKB010000040">
    <property type="protein sequence ID" value="NYZ68323.1"/>
    <property type="molecule type" value="Genomic_DNA"/>
</dbReference>
<dbReference type="AlphaFoldDB" id="A0A853I4N5"/>
<comment type="cofactor">
    <cofactor evidence="1">
        <name>Zn(2+)</name>
        <dbReference type="ChEBI" id="CHEBI:29105"/>
    </cofactor>
</comment>
<dbReference type="GO" id="GO:0042834">
    <property type="term" value="F:peptidoglycan binding"/>
    <property type="evidence" value="ECO:0007669"/>
    <property type="project" value="InterPro"/>
</dbReference>
<keyword evidence="5" id="KW-0378">Hydrolase</keyword>
<keyword evidence="7" id="KW-0482">Metalloprotease</keyword>
<name>A0A853I4N5_9GAMM</name>
<evidence type="ECO:0000259" key="8">
    <source>
        <dbReference type="Pfam" id="PF01551"/>
    </source>
</evidence>
<comment type="subcellular location">
    <subcellularLocation>
        <location evidence="2">Cell envelope</location>
    </subcellularLocation>
</comment>
<feature type="domain" description="M23ase beta-sheet core" evidence="8">
    <location>
        <begin position="221"/>
        <end position="317"/>
    </location>
</feature>
<gene>
    <name evidence="11" type="ORF">H0A36_20100</name>
</gene>
<feature type="domain" description="Csd3-like second N-terminal" evidence="10">
    <location>
        <begin position="87"/>
        <end position="209"/>
    </location>
</feature>
<dbReference type="PANTHER" id="PTHR21666">
    <property type="entry name" value="PEPTIDASE-RELATED"/>
    <property type="match status" value="1"/>
</dbReference>
<dbReference type="GO" id="GO:0004222">
    <property type="term" value="F:metalloendopeptidase activity"/>
    <property type="evidence" value="ECO:0007669"/>
    <property type="project" value="TreeGrafter"/>
</dbReference>
<keyword evidence="6" id="KW-0862">Zinc</keyword>
<evidence type="ECO:0000256" key="3">
    <source>
        <dbReference type="ARBA" id="ARBA00022670"/>
    </source>
</evidence>
<dbReference type="Pfam" id="PF04225">
    <property type="entry name" value="LysM_OapA"/>
    <property type="match status" value="1"/>
</dbReference>
<evidence type="ECO:0000259" key="10">
    <source>
        <dbReference type="Pfam" id="PF19425"/>
    </source>
</evidence>
<evidence type="ECO:0000313" key="12">
    <source>
        <dbReference type="Proteomes" id="UP000569732"/>
    </source>
</evidence>
<dbReference type="Pfam" id="PF01551">
    <property type="entry name" value="Peptidase_M23"/>
    <property type="match status" value="1"/>
</dbReference>
<accession>A0A853I4N5</accession>
<dbReference type="InterPro" id="IPR007340">
    <property type="entry name" value="LysM_Opacity-associatedA"/>
</dbReference>
<keyword evidence="3" id="KW-0645">Protease</keyword>
<dbReference type="SUPFAM" id="SSF51261">
    <property type="entry name" value="Duplicated hybrid motif"/>
    <property type="match status" value="1"/>
</dbReference>
<dbReference type="CDD" id="cd12797">
    <property type="entry name" value="M23_peptidase"/>
    <property type="match status" value="1"/>
</dbReference>
<evidence type="ECO:0000256" key="1">
    <source>
        <dbReference type="ARBA" id="ARBA00001947"/>
    </source>
</evidence>
<dbReference type="Gene3D" id="3.10.450.350">
    <property type="match status" value="2"/>
</dbReference>
<dbReference type="InterPro" id="IPR011055">
    <property type="entry name" value="Dup_hybrid_motif"/>
</dbReference>
<dbReference type="FunFam" id="2.70.70.10:FF:000002">
    <property type="entry name" value="Murein DD-endopeptidase MepM"/>
    <property type="match status" value="1"/>
</dbReference>
<dbReference type="Pfam" id="PF19425">
    <property type="entry name" value="Csd3_N2"/>
    <property type="match status" value="1"/>
</dbReference>